<organism evidence="1">
    <name type="scientific">mine drainage metagenome</name>
    <dbReference type="NCBI Taxonomy" id="410659"/>
    <lineage>
        <taxon>unclassified sequences</taxon>
        <taxon>metagenomes</taxon>
        <taxon>ecological metagenomes</taxon>
    </lineage>
</organism>
<name>E6QSP4_9ZZZZ</name>
<dbReference type="AlphaFoldDB" id="E6QSP4"/>
<dbReference type="EMBL" id="CABR01000077">
    <property type="protein sequence ID" value="CBI10266.1"/>
    <property type="molecule type" value="Genomic_DNA"/>
</dbReference>
<comment type="caution">
    <text evidence="1">The sequence shown here is derived from an EMBL/GenBank/DDBJ whole genome shotgun (WGS) entry which is preliminary data.</text>
</comment>
<accession>E6QSP4</accession>
<reference evidence="1" key="1">
    <citation type="submission" date="2009-10" db="EMBL/GenBank/DDBJ databases">
        <title>Diversity of trophic interactions inside an arsenic-rich microbial ecosystem.</title>
        <authorList>
            <person name="Bertin P.N."/>
            <person name="Heinrich-Salmeron A."/>
            <person name="Pelletier E."/>
            <person name="Goulhen-Chollet F."/>
            <person name="Arsene-Ploetze F."/>
            <person name="Gallien S."/>
            <person name="Calteau A."/>
            <person name="Vallenet D."/>
            <person name="Casiot C."/>
            <person name="Chane-Woon-Ming B."/>
            <person name="Giloteaux L."/>
            <person name="Barakat M."/>
            <person name="Bonnefoy V."/>
            <person name="Bruneel O."/>
            <person name="Chandler M."/>
            <person name="Cleiss J."/>
            <person name="Duran R."/>
            <person name="Elbaz-Poulichet F."/>
            <person name="Fonknechten N."/>
            <person name="Lauga B."/>
            <person name="Mornico D."/>
            <person name="Ortet P."/>
            <person name="Schaeffer C."/>
            <person name="Siguier P."/>
            <person name="Alexander Thil Smith A."/>
            <person name="Van Dorsselaer A."/>
            <person name="Weissenbach J."/>
            <person name="Medigue C."/>
            <person name="Le Paslier D."/>
        </authorList>
    </citation>
    <scope>NUCLEOTIDE SEQUENCE</scope>
</reference>
<sequence>MRHAAGVWRRILHVWPLSPAFRSRQYLIRVGPSRPGPYPLRHNQGCFYYDVASRSPWSGKVNVSAVERLNLVKILTDKGLSLAECSVATLLKLQAF</sequence>
<gene>
    <name evidence="1" type="ORF">CARN7_1034</name>
</gene>
<evidence type="ECO:0000313" key="1">
    <source>
        <dbReference type="EMBL" id="CBI10266.1"/>
    </source>
</evidence>
<protein>
    <submittedName>
        <fullName evidence="1">Uncharacterized protein</fullName>
    </submittedName>
</protein>
<proteinExistence type="predicted"/>